<evidence type="ECO:0000256" key="1">
    <source>
        <dbReference type="SAM" id="Phobius"/>
    </source>
</evidence>
<feature type="transmembrane region" description="Helical" evidence="1">
    <location>
        <begin position="48"/>
        <end position="66"/>
    </location>
</feature>
<keyword evidence="3" id="KW-1185">Reference proteome</keyword>
<name>A0ABU2KAX2_9ACTN</name>
<accession>A0ABU2KAX2</accession>
<dbReference type="EMBL" id="JAVREI010000012">
    <property type="protein sequence ID" value="MDT0277344.1"/>
    <property type="molecule type" value="Genomic_DNA"/>
</dbReference>
<organism evidence="2 3">
    <name type="scientific">Blastococcus goldschmidtiae</name>
    <dbReference type="NCBI Taxonomy" id="3075546"/>
    <lineage>
        <taxon>Bacteria</taxon>
        <taxon>Bacillati</taxon>
        <taxon>Actinomycetota</taxon>
        <taxon>Actinomycetes</taxon>
        <taxon>Geodermatophilales</taxon>
        <taxon>Geodermatophilaceae</taxon>
        <taxon>Blastococcus</taxon>
    </lineage>
</organism>
<sequence>MLRWLSLAVVAGVLTGFTLLLVTGEYINDGPVLIRMSATRGLHVGDAFVLLGWAASMLALGRLVTLPGQRHR</sequence>
<dbReference type="Proteomes" id="UP001183222">
    <property type="component" value="Unassembled WGS sequence"/>
</dbReference>
<protein>
    <submittedName>
        <fullName evidence="2">Uncharacterized protein</fullName>
    </submittedName>
</protein>
<gene>
    <name evidence="2" type="ORF">RM425_15670</name>
</gene>
<keyword evidence="1" id="KW-0812">Transmembrane</keyword>
<dbReference type="RefSeq" id="WP_311346150.1">
    <property type="nucleotide sequence ID" value="NZ_JAVREI010000012.1"/>
</dbReference>
<reference evidence="3" key="1">
    <citation type="submission" date="2023-07" db="EMBL/GenBank/DDBJ databases">
        <title>30 novel species of actinomycetes from the DSMZ collection.</title>
        <authorList>
            <person name="Nouioui I."/>
        </authorList>
    </citation>
    <scope>NUCLEOTIDE SEQUENCE [LARGE SCALE GENOMIC DNA]</scope>
    <source>
        <strain evidence="3">DSM 46792</strain>
    </source>
</reference>
<proteinExistence type="predicted"/>
<keyword evidence="1" id="KW-1133">Transmembrane helix</keyword>
<keyword evidence="1" id="KW-0472">Membrane</keyword>
<evidence type="ECO:0000313" key="2">
    <source>
        <dbReference type="EMBL" id="MDT0277344.1"/>
    </source>
</evidence>
<evidence type="ECO:0000313" key="3">
    <source>
        <dbReference type="Proteomes" id="UP001183222"/>
    </source>
</evidence>
<comment type="caution">
    <text evidence="2">The sequence shown here is derived from an EMBL/GenBank/DDBJ whole genome shotgun (WGS) entry which is preliminary data.</text>
</comment>